<feature type="transmembrane region" description="Helical" evidence="2">
    <location>
        <begin position="88"/>
        <end position="107"/>
    </location>
</feature>
<dbReference type="PANTHER" id="PTHR34220:SF7">
    <property type="entry name" value="SENSOR HISTIDINE KINASE YPDA"/>
    <property type="match status" value="1"/>
</dbReference>
<keyword evidence="2" id="KW-0812">Transmembrane</keyword>
<gene>
    <name evidence="4" type="ORF">POL58_31360</name>
</gene>
<feature type="transmembrane region" description="Helical" evidence="2">
    <location>
        <begin position="53"/>
        <end position="76"/>
    </location>
</feature>
<protein>
    <submittedName>
        <fullName evidence="4">Histidine kinase</fullName>
    </submittedName>
</protein>
<dbReference type="InterPro" id="IPR036890">
    <property type="entry name" value="HATPase_C_sf"/>
</dbReference>
<dbReference type="RefSeq" id="WP_272003765.1">
    <property type="nucleotide sequence ID" value="NZ_JAQNDN010000019.1"/>
</dbReference>
<dbReference type="Pfam" id="PF06580">
    <property type="entry name" value="His_kinase"/>
    <property type="match status" value="1"/>
</dbReference>
<keyword evidence="5" id="KW-1185">Reference proteome</keyword>
<evidence type="ECO:0000256" key="1">
    <source>
        <dbReference type="SAM" id="Coils"/>
    </source>
</evidence>
<evidence type="ECO:0000256" key="2">
    <source>
        <dbReference type="SAM" id="Phobius"/>
    </source>
</evidence>
<dbReference type="InterPro" id="IPR050640">
    <property type="entry name" value="Bact_2-comp_sensor_kinase"/>
</dbReference>
<dbReference type="GO" id="GO:0016301">
    <property type="term" value="F:kinase activity"/>
    <property type="evidence" value="ECO:0007669"/>
    <property type="project" value="UniProtKB-KW"/>
</dbReference>
<name>A0ABT5BEZ7_9BACT</name>
<dbReference type="InterPro" id="IPR010559">
    <property type="entry name" value="Sig_transdc_His_kin_internal"/>
</dbReference>
<dbReference type="Gene3D" id="3.30.565.10">
    <property type="entry name" value="Histidine kinase-like ATPase, C-terminal domain"/>
    <property type="match status" value="1"/>
</dbReference>
<comment type="caution">
    <text evidence="4">The sequence shown here is derived from an EMBL/GenBank/DDBJ whole genome shotgun (WGS) entry which is preliminary data.</text>
</comment>
<keyword evidence="2" id="KW-1133">Transmembrane helix</keyword>
<keyword evidence="4" id="KW-0418">Kinase</keyword>
<dbReference type="PANTHER" id="PTHR34220">
    <property type="entry name" value="SENSOR HISTIDINE KINASE YPDA"/>
    <property type="match status" value="1"/>
</dbReference>
<dbReference type="EMBL" id="JAQNDN010000019">
    <property type="protein sequence ID" value="MDC0672288.1"/>
    <property type="molecule type" value="Genomic_DNA"/>
</dbReference>
<evidence type="ECO:0000259" key="3">
    <source>
        <dbReference type="Pfam" id="PF06580"/>
    </source>
</evidence>
<dbReference type="SUPFAM" id="SSF55874">
    <property type="entry name" value="ATPase domain of HSP90 chaperone/DNA topoisomerase II/histidine kinase"/>
    <property type="match status" value="1"/>
</dbReference>
<keyword evidence="1" id="KW-0175">Coiled coil</keyword>
<dbReference type="Proteomes" id="UP001217838">
    <property type="component" value="Unassembled WGS sequence"/>
</dbReference>
<keyword evidence="4" id="KW-0808">Transferase</keyword>
<evidence type="ECO:0000313" key="4">
    <source>
        <dbReference type="EMBL" id="MDC0672288.1"/>
    </source>
</evidence>
<feature type="transmembrane region" description="Helical" evidence="2">
    <location>
        <begin position="127"/>
        <end position="147"/>
    </location>
</feature>
<accession>A0ABT5BEZ7</accession>
<reference evidence="4 5" key="1">
    <citation type="submission" date="2022-11" db="EMBL/GenBank/DDBJ databases">
        <title>Minimal conservation of predation-associated metabolite biosynthetic gene clusters underscores biosynthetic potential of Myxococcota including descriptions for ten novel species: Archangium lansinium sp. nov., Myxococcus landrumus sp. nov., Nannocystis bai.</title>
        <authorList>
            <person name="Ahearne A."/>
            <person name="Stevens C."/>
            <person name="Dowd S."/>
        </authorList>
    </citation>
    <scope>NUCLEOTIDE SEQUENCE [LARGE SCALE GENOMIC DNA]</scope>
    <source>
        <strain evidence="4 5">NCELM</strain>
    </source>
</reference>
<organism evidence="4 5">
    <name type="scientific">Nannocystis radixulma</name>
    <dbReference type="NCBI Taxonomy" id="2995305"/>
    <lineage>
        <taxon>Bacteria</taxon>
        <taxon>Pseudomonadati</taxon>
        <taxon>Myxococcota</taxon>
        <taxon>Polyangia</taxon>
        <taxon>Nannocystales</taxon>
        <taxon>Nannocystaceae</taxon>
        <taxon>Nannocystis</taxon>
    </lineage>
</organism>
<sequence>MPEAGRPSLRTRLRAWADELREDAWIVVFVSVALTAMLGALGRPDPGELARTFAFNATMMVLVELIASGLFVLVLAPRLVGRAPALRWAARAGVVAVAVVVAAELALRLHAAIGWIADIAASRVQVLRIAVVVSVTLFVTAAALERIHERRRALERREEQLRREALRAQLSALQARTNPHFLFNALNTVASLIEDDPALAEQAVERLAGLFRYSLDGSRTLEVPLRDELAAVRDYVEVERLRFGERLRVEFAVESATESLVVPPLVLQPLVENAVGHGVAASRGGATVRIVAARVGASLELTVEDDAARPATARANRPGSGTALADLRERLRLAYGAAAELEAGPLASGGFRASLRLPAGPARAEGVA</sequence>
<keyword evidence="2" id="KW-0472">Membrane</keyword>
<proteinExistence type="predicted"/>
<feature type="coiled-coil region" evidence="1">
    <location>
        <begin position="144"/>
        <end position="176"/>
    </location>
</feature>
<feature type="transmembrane region" description="Helical" evidence="2">
    <location>
        <begin position="24"/>
        <end position="41"/>
    </location>
</feature>
<evidence type="ECO:0000313" key="5">
    <source>
        <dbReference type="Proteomes" id="UP001217838"/>
    </source>
</evidence>
<feature type="domain" description="Signal transduction histidine kinase internal region" evidence="3">
    <location>
        <begin position="168"/>
        <end position="247"/>
    </location>
</feature>